<keyword evidence="20" id="KW-1185">Reference proteome</keyword>
<comment type="catalytic activity">
    <reaction evidence="15 16">
        <text>[(1-&gt;4)-beta-D-glucosyl]n+m + reduced acceptor + O2 = 4-dehydro-beta-D-glucosyl-[(1-&gt;4)-beta-D-glucosyl]n-1 + [(1-&gt;4)-beta-D-glucosyl]m + acceptor + H2O.</text>
        <dbReference type="EC" id="1.14.99.56"/>
    </reaction>
</comment>
<comment type="cofactor">
    <cofactor evidence="1">
        <name>Cu(2+)</name>
        <dbReference type="ChEBI" id="CHEBI:29036"/>
    </cofactor>
</comment>
<dbReference type="GO" id="GO:0008810">
    <property type="term" value="F:cellulase activity"/>
    <property type="evidence" value="ECO:0007669"/>
    <property type="project" value="UniProtKB-UniRule"/>
</dbReference>
<evidence type="ECO:0000256" key="6">
    <source>
        <dbReference type="ARBA" id="ARBA00023001"/>
    </source>
</evidence>
<dbReference type="AlphaFoldDB" id="A0A1E1KWW2"/>
<keyword evidence="8" id="KW-0186">Copper</keyword>
<evidence type="ECO:0000256" key="5">
    <source>
        <dbReference type="ARBA" id="ARBA00022729"/>
    </source>
</evidence>
<dbReference type="PANTHER" id="PTHR33353:SF9">
    <property type="entry name" value="ENDOGLUCANASE II"/>
    <property type="match status" value="1"/>
</dbReference>
<dbReference type="CDD" id="cd21175">
    <property type="entry name" value="LPMO_AA9"/>
    <property type="match status" value="1"/>
</dbReference>
<dbReference type="OrthoDB" id="3238762at2759"/>
<feature type="signal peptide" evidence="17">
    <location>
        <begin position="1"/>
        <end position="19"/>
    </location>
</feature>
<dbReference type="EC" id="1.14.99.56" evidence="16"/>
<evidence type="ECO:0000256" key="17">
    <source>
        <dbReference type="SAM" id="SignalP"/>
    </source>
</evidence>
<keyword evidence="6 16" id="KW-0136">Cellulose degradation</keyword>
<comment type="function">
    <text evidence="16">Lytic polysaccharide monooxygenase (LMPO) that depolymerizes crystalline and amorphous polysaccharides via the oxidation of scissile alpha- or beta-(1-4)-glycosidic bonds, yielding C1 and/or C4 oxidation products. Catalysis by LPMOs requires the reduction of the active-site copper from Cu(II) to Cu(I) by a reducing agent and H(2)O(2) or O(2) as a cosubstrate.</text>
</comment>
<evidence type="ECO:0000259" key="18">
    <source>
        <dbReference type="Pfam" id="PF03443"/>
    </source>
</evidence>
<evidence type="ECO:0000313" key="20">
    <source>
        <dbReference type="Proteomes" id="UP000178912"/>
    </source>
</evidence>
<evidence type="ECO:0000256" key="2">
    <source>
        <dbReference type="ARBA" id="ARBA00004613"/>
    </source>
</evidence>
<dbReference type="GO" id="GO:0004497">
    <property type="term" value="F:monooxygenase activity"/>
    <property type="evidence" value="ECO:0007669"/>
    <property type="project" value="UniProtKB-KW"/>
</dbReference>
<gene>
    <name evidence="19" type="ORF">RAG0_09743</name>
</gene>
<keyword evidence="4" id="KW-0479">Metal-binding</keyword>
<dbReference type="Pfam" id="PF03443">
    <property type="entry name" value="AA9"/>
    <property type="match status" value="1"/>
</dbReference>
<organism evidence="19 20">
    <name type="scientific">Rhynchosporium agropyri</name>
    <dbReference type="NCBI Taxonomy" id="914238"/>
    <lineage>
        <taxon>Eukaryota</taxon>
        <taxon>Fungi</taxon>
        <taxon>Dikarya</taxon>
        <taxon>Ascomycota</taxon>
        <taxon>Pezizomycotina</taxon>
        <taxon>Leotiomycetes</taxon>
        <taxon>Helotiales</taxon>
        <taxon>Ploettnerulaceae</taxon>
        <taxon>Rhynchosporium</taxon>
    </lineage>
</organism>
<keyword evidence="5 17" id="KW-0732">Signal</keyword>
<keyword evidence="13 16" id="KW-0624">Polysaccharide degradation</keyword>
<evidence type="ECO:0000256" key="3">
    <source>
        <dbReference type="ARBA" id="ARBA00022525"/>
    </source>
</evidence>
<proteinExistence type="inferred from homology"/>
<keyword evidence="9" id="KW-0503">Monooxygenase</keyword>
<evidence type="ECO:0000256" key="12">
    <source>
        <dbReference type="ARBA" id="ARBA00023277"/>
    </source>
</evidence>
<dbReference type="Gene3D" id="2.70.50.70">
    <property type="match status" value="1"/>
</dbReference>
<dbReference type="PANTHER" id="PTHR33353">
    <property type="entry name" value="PUTATIVE (AFU_ORTHOLOGUE AFUA_1G12560)-RELATED"/>
    <property type="match status" value="1"/>
</dbReference>
<evidence type="ECO:0000256" key="15">
    <source>
        <dbReference type="ARBA" id="ARBA00045077"/>
    </source>
</evidence>
<dbReference type="GO" id="GO:0046872">
    <property type="term" value="F:metal ion binding"/>
    <property type="evidence" value="ECO:0007669"/>
    <property type="project" value="UniProtKB-KW"/>
</dbReference>
<evidence type="ECO:0000256" key="4">
    <source>
        <dbReference type="ARBA" id="ARBA00022723"/>
    </source>
</evidence>
<dbReference type="GO" id="GO:0005576">
    <property type="term" value="C:extracellular region"/>
    <property type="evidence" value="ECO:0007669"/>
    <property type="project" value="UniProtKB-SubCell"/>
</dbReference>
<keyword evidence="12 16" id="KW-0119">Carbohydrate metabolism</keyword>
<dbReference type="GO" id="GO:0030248">
    <property type="term" value="F:cellulose binding"/>
    <property type="evidence" value="ECO:0007669"/>
    <property type="project" value="UniProtKB-UniRule"/>
</dbReference>
<dbReference type="InterPro" id="IPR005103">
    <property type="entry name" value="AA9_LPMO"/>
</dbReference>
<name>A0A1E1KWW2_9HELO</name>
<evidence type="ECO:0000256" key="1">
    <source>
        <dbReference type="ARBA" id="ARBA00001973"/>
    </source>
</evidence>
<evidence type="ECO:0000256" key="11">
    <source>
        <dbReference type="ARBA" id="ARBA00023180"/>
    </source>
</evidence>
<evidence type="ECO:0000256" key="8">
    <source>
        <dbReference type="ARBA" id="ARBA00023008"/>
    </source>
</evidence>
<keyword evidence="11" id="KW-0325">Glycoprotein</keyword>
<evidence type="ECO:0000256" key="10">
    <source>
        <dbReference type="ARBA" id="ARBA00023157"/>
    </source>
</evidence>
<evidence type="ECO:0000256" key="14">
    <source>
        <dbReference type="ARBA" id="ARBA00044502"/>
    </source>
</evidence>
<evidence type="ECO:0000256" key="13">
    <source>
        <dbReference type="ARBA" id="ARBA00023326"/>
    </source>
</evidence>
<comment type="domain">
    <text evidence="16">Has a modular structure: an endo-beta-1,4-glucanase catalytic module at the N-terminus, a linker rich in serines and threonines, and a C-terminal carbohydrate-binding module (CBM).</text>
</comment>
<dbReference type="GO" id="GO:0030245">
    <property type="term" value="P:cellulose catabolic process"/>
    <property type="evidence" value="ECO:0007669"/>
    <property type="project" value="UniProtKB-UniRule"/>
</dbReference>
<evidence type="ECO:0000256" key="7">
    <source>
        <dbReference type="ARBA" id="ARBA00023002"/>
    </source>
</evidence>
<accession>A0A1E1KWW2</accession>
<protein>
    <recommendedName>
        <fullName evidence="16">AA9 family lytic polysaccharide monooxygenase</fullName>
        <ecNumber evidence="16">1.14.99.56</ecNumber>
    </recommendedName>
    <alternativeName>
        <fullName evidence="16">Endo-beta-1,4-glucanase</fullName>
    </alternativeName>
    <alternativeName>
        <fullName evidence="16">Glycosyl hydrolase 61 family protein</fullName>
    </alternativeName>
</protein>
<feature type="domain" description="Auxiliary Activity family 9 catalytic" evidence="18">
    <location>
        <begin position="20"/>
        <end position="224"/>
    </location>
</feature>
<sequence>MKSFVSAACLLTSVTSVVGHSTFQQLWVGSVDKAGTCARTPPNNSPVLSVASTDLRCNVGGTKGVSGICPIAAGDNVTVEMHAQAGDRNCKNEALGGNHFGPVTIYMSKVADAKTDAGAGSWFKIDEEGYNPTTKKWGTDSLNANCGKRSFKVPSTLAPGDYLLRAEAIALHAAASSGGAQFYMTCYQVTVSGTGTATPAGVSFPGAYKASDPGILINIYNAITNYAIPGPAVYKG</sequence>
<reference evidence="20" key="1">
    <citation type="submission" date="2016-03" db="EMBL/GenBank/DDBJ databases">
        <authorList>
            <person name="Guldener U."/>
        </authorList>
    </citation>
    <scope>NUCLEOTIDE SEQUENCE [LARGE SCALE GENOMIC DNA]</scope>
    <source>
        <strain evidence="20">04CH-RAC-A.6.1</strain>
    </source>
</reference>
<evidence type="ECO:0000256" key="16">
    <source>
        <dbReference type="RuleBase" id="RU368122"/>
    </source>
</evidence>
<keyword evidence="3 16" id="KW-0964">Secreted</keyword>
<comment type="similarity">
    <text evidence="14">Belongs to the polysaccharide monooxygenase AA9 family.</text>
</comment>
<dbReference type="InterPro" id="IPR049892">
    <property type="entry name" value="AA9"/>
</dbReference>
<keyword evidence="10 16" id="KW-1015">Disulfide bond</keyword>
<comment type="subcellular location">
    <subcellularLocation>
        <location evidence="2 16">Secreted</location>
    </subcellularLocation>
</comment>
<feature type="chain" id="PRO_5009446557" description="AA9 family lytic polysaccharide monooxygenase" evidence="17">
    <location>
        <begin position="20"/>
        <end position="236"/>
    </location>
</feature>
<evidence type="ECO:0000256" key="9">
    <source>
        <dbReference type="ARBA" id="ARBA00023033"/>
    </source>
</evidence>
<keyword evidence="7" id="KW-0560">Oxidoreductase</keyword>
<evidence type="ECO:0000313" key="19">
    <source>
        <dbReference type="EMBL" id="CZT02725.1"/>
    </source>
</evidence>
<dbReference type="EMBL" id="FJUX01000057">
    <property type="protein sequence ID" value="CZT02725.1"/>
    <property type="molecule type" value="Genomic_DNA"/>
</dbReference>
<dbReference type="Proteomes" id="UP000178912">
    <property type="component" value="Unassembled WGS sequence"/>
</dbReference>